<organism evidence="5 6">
    <name type="scientific">Acinetobacter guerrae</name>
    <dbReference type="NCBI Taxonomy" id="1843371"/>
    <lineage>
        <taxon>Bacteria</taxon>
        <taxon>Pseudomonadati</taxon>
        <taxon>Pseudomonadota</taxon>
        <taxon>Gammaproteobacteria</taxon>
        <taxon>Moraxellales</taxon>
        <taxon>Moraxellaceae</taxon>
        <taxon>Acinetobacter</taxon>
    </lineage>
</organism>
<evidence type="ECO:0000259" key="4">
    <source>
        <dbReference type="PROSITE" id="PS01124"/>
    </source>
</evidence>
<dbReference type="PANTHER" id="PTHR43436">
    <property type="entry name" value="ARAC-FAMILY TRANSCRIPTIONAL REGULATOR"/>
    <property type="match status" value="1"/>
</dbReference>
<keyword evidence="3" id="KW-0804">Transcription</keyword>
<accession>A0A3A8EL14</accession>
<dbReference type="PANTHER" id="PTHR43436:SF1">
    <property type="entry name" value="TRANSCRIPTIONAL REGULATORY PROTEIN"/>
    <property type="match status" value="1"/>
</dbReference>
<dbReference type="Gene3D" id="1.10.10.60">
    <property type="entry name" value="Homeodomain-like"/>
    <property type="match status" value="2"/>
</dbReference>
<dbReference type="PROSITE" id="PS00041">
    <property type="entry name" value="HTH_ARAC_FAMILY_1"/>
    <property type="match status" value="1"/>
</dbReference>
<keyword evidence="1" id="KW-0805">Transcription regulation</keyword>
<reference evidence="5 6" key="1">
    <citation type="submission" date="2018-09" db="EMBL/GenBank/DDBJ databases">
        <title>The draft genome of Acinetobacter spp. strains.</title>
        <authorList>
            <person name="Qin J."/>
            <person name="Feng Y."/>
            <person name="Zong Z."/>
        </authorList>
    </citation>
    <scope>NUCLEOTIDE SEQUENCE [LARGE SCALE GENOMIC DNA]</scope>
    <source>
        <strain evidence="5 6">WCHAc060096</strain>
    </source>
</reference>
<protein>
    <submittedName>
        <fullName evidence="5">AraC family transcriptional regulator</fullName>
    </submittedName>
</protein>
<dbReference type="SMART" id="SM00342">
    <property type="entry name" value="HTH_ARAC"/>
    <property type="match status" value="1"/>
</dbReference>
<dbReference type="EMBL" id="RAXU01000005">
    <property type="protein sequence ID" value="RKG34858.1"/>
    <property type="molecule type" value="Genomic_DNA"/>
</dbReference>
<dbReference type="InterPro" id="IPR018062">
    <property type="entry name" value="HTH_AraC-typ_CS"/>
</dbReference>
<dbReference type="InterPro" id="IPR009057">
    <property type="entry name" value="Homeodomain-like_sf"/>
</dbReference>
<dbReference type="Proteomes" id="UP000269001">
    <property type="component" value="Unassembled WGS sequence"/>
</dbReference>
<comment type="caution">
    <text evidence="5">The sequence shown here is derived from an EMBL/GenBank/DDBJ whole genome shotgun (WGS) entry which is preliminary data.</text>
</comment>
<dbReference type="Pfam" id="PF12833">
    <property type="entry name" value="HTH_18"/>
    <property type="match status" value="1"/>
</dbReference>
<proteinExistence type="predicted"/>
<feature type="domain" description="HTH araC/xylS-type" evidence="4">
    <location>
        <begin position="196"/>
        <end position="294"/>
    </location>
</feature>
<dbReference type="RefSeq" id="WP_120369571.1">
    <property type="nucleotide sequence ID" value="NZ_RAXU01000005.1"/>
</dbReference>
<evidence type="ECO:0000256" key="1">
    <source>
        <dbReference type="ARBA" id="ARBA00023015"/>
    </source>
</evidence>
<dbReference type="PROSITE" id="PS01124">
    <property type="entry name" value="HTH_ARAC_FAMILY_2"/>
    <property type="match status" value="1"/>
</dbReference>
<evidence type="ECO:0000256" key="2">
    <source>
        <dbReference type="ARBA" id="ARBA00023125"/>
    </source>
</evidence>
<dbReference type="InterPro" id="IPR009594">
    <property type="entry name" value="Tscrpt_reg_HTH_AraC_N"/>
</dbReference>
<dbReference type="GO" id="GO:0003700">
    <property type="term" value="F:DNA-binding transcription factor activity"/>
    <property type="evidence" value="ECO:0007669"/>
    <property type="project" value="InterPro"/>
</dbReference>
<dbReference type="Pfam" id="PF06719">
    <property type="entry name" value="AraC_N"/>
    <property type="match status" value="1"/>
</dbReference>
<gene>
    <name evidence="5" type="ORF">D7V21_05770</name>
</gene>
<evidence type="ECO:0000313" key="6">
    <source>
        <dbReference type="Proteomes" id="UP000269001"/>
    </source>
</evidence>
<dbReference type="InterPro" id="IPR018060">
    <property type="entry name" value="HTH_AraC"/>
</dbReference>
<keyword evidence="6" id="KW-1185">Reference proteome</keyword>
<keyword evidence="2" id="KW-0238">DNA-binding</keyword>
<evidence type="ECO:0000313" key="5">
    <source>
        <dbReference type="EMBL" id="RKG34858.1"/>
    </source>
</evidence>
<sequence>MTITTKNKHEQLIQLVDQYTVAKNRFETPISGLILNRWEAPTQAHSNILDASLCLIAQGKKQVILGEESYIYDAEHFLFTAIDLPVISQIITATPEKPYLGIILKLDPYVLAKLMLEAHVPFKHSTEDKKGLAVGELPHELTDAFVRLLQLIQTPDDIPILSPLIIKEILYRLLMSPQGDRLKRIAATGTNGHRIIKAIEWLKQNFFKPMSIDELANSVGMSLSSFHQHFRDITSMSPLQYQKRMRLTEARRLLMTEDLDVSSASVQVGYESLSQFSREYKRFFGMPPSEDLKSF</sequence>
<dbReference type="GO" id="GO:0043565">
    <property type="term" value="F:sequence-specific DNA binding"/>
    <property type="evidence" value="ECO:0007669"/>
    <property type="project" value="InterPro"/>
</dbReference>
<dbReference type="AlphaFoldDB" id="A0A3A8EL14"/>
<name>A0A3A8EL14_9GAMM</name>
<evidence type="ECO:0000256" key="3">
    <source>
        <dbReference type="ARBA" id="ARBA00023163"/>
    </source>
</evidence>
<dbReference type="SUPFAM" id="SSF46689">
    <property type="entry name" value="Homeodomain-like"/>
    <property type="match status" value="2"/>
</dbReference>